<comment type="similarity">
    <text evidence="7">Belongs to the flavoprotein pyridine nucleotide cytochrome reductase family.</text>
</comment>
<evidence type="ECO:0000256" key="1">
    <source>
        <dbReference type="ARBA" id="ARBA00001974"/>
    </source>
</evidence>
<dbReference type="Pfam" id="PF00175">
    <property type="entry name" value="NAD_binding_1"/>
    <property type="match status" value="1"/>
</dbReference>
<keyword evidence="4 7" id="KW-0560">Oxidoreductase</keyword>
<protein>
    <recommendedName>
        <fullName evidence="7">NADH-cytochrome b5 reductase</fullName>
        <ecNumber evidence="7">1.6.2.2</ecNumber>
    </recommendedName>
</protein>
<feature type="binding site" evidence="6">
    <location>
        <position position="92"/>
    </location>
    <ligand>
        <name>FAD</name>
        <dbReference type="ChEBI" id="CHEBI:57692"/>
    </ligand>
</feature>
<feature type="binding site" evidence="6">
    <location>
        <position position="125"/>
    </location>
    <ligand>
        <name>FAD</name>
        <dbReference type="ChEBI" id="CHEBI:57692"/>
    </ligand>
</feature>
<reference evidence="12" key="1">
    <citation type="submission" date="2016-06" db="UniProtKB">
        <authorList>
            <consortium name="WormBaseParasite"/>
        </authorList>
    </citation>
    <scope>IDENTIFICATION</scope>
</reference>
<dbReference type="EMBL" id="UYSU01034746">
    <property type="protein sequence ID" value="VDL94993.1"/>
    <property type="molecule type" value="Genomic_DNA"/>
</dbReference>
<dbReference type="OrthoDB" id="432685at2759"/>
<dbReference type="InterPro" id="IPR001709">
    <property type="entry name" value="Flavoprot_Pyr_Nucl_cyt_Rdtase"/>
</dbReference>
<evidence type="ECO:0000256" key="3">
    <source>
        <dbReference type="ARBA" id="ARBA00022827"/>
    </source>
</evidence>
<sequence>LFCLFHIPRGGVVAVVVVGGIVAKFLFKKKEKVTLLGPSVKISLRLVDKEKITHDSNLYTFALPSNDHILGLPNGSYVRLHARIDGENVVRPYTPISLHSDRGYVKFLIKTYRKNVHPNFPAGGKMTQALEALTNDSCVDVSGPCGNLVYNGDGCFEIKGSNPRKIHAKRISMICGGSGLTPMYQLIKAIIMSDTDTTKIALLYANKTEDDILLKDELDKLRDDNPEQFRVWYTVGSPPSNWPYGVGYVDSRMMEEHIFPAGPDSFALICGPPPMLQSACIPNLKAIGYTPDMYYAF</sequence>
<evidence type="ECO:0000313" key="10">
    <source>
        <dbReference type="EMBL" id="VDL94993.1"/>
    </source>
</evidence>
<evidence type="ECO:0000256" key="2">
    <source>
        <dbReference type="ARBA" id="ARBA00022630"/>
    </source>
</evidence>
<dbReference type="PANTHER" id="PTHR19370:SF185">
    <property type="entry name" value="NADH-CYTOCHROME B5 REDUCTASE"/>
    <property type="match status" value="1"/>
</dbReference>
<name>A0A183SWL0_SCHSO</name>
<dbReference type="InterPro" id="IPR039261">
    <property type="entry name" value="FNR_nucleotide-bd"/>
</dbReference>
<dbReference type="PROSITE" id="PS51384">
    <property type="entry name" value="FAD_FR"/>
    <property type="match status" value="1"/>
</dbReference>
<dbReference type="InterPro" id="IPR017938">
    <property type="entry name" value="Riboflavin_synthase-like_b-brl"/>
</dbReference>
<comment type="catalytic activity">
    <reaction evidence="7">
        <text>2 Fe(III)-[cytochrome b5] + NADH = 2 Fe(II)-[cytochrome b5] + NAD(+) + H(+)</text>
        <dbReference type="Rhea" id="RHEA:46680"/>
        <dbReference type="Rhea" id="RHEA-COMP:10438"/>
        <dbReference type="Rhea" id="RHEA-COMP:10439"/>
        <dbReference type="ChEBI" id="CHEBI:15378"/>
        <dbReference type="ChEBI" id="CHEBI:29033"/>
        <dbReference type="ChEBI" id="CHEBI:29034"/>
        <dbReference type="ChEBI" id="CHEBI:57540"/>
        <dbReference type="ChEBI" id="CHEBI:57945"/>
        <dbReference type="EC" id="1.6.2.2"/>
    </reaction>
</comment>
<comment type="cofactor">
    <cofactor evidence="1 6 7">
        <name>FAD</name>
        <dbReference type="ChEBI" id="CHEBI:57692"/>
    </cofactor>
</comment>
<evidence type="ECO:0000313" key="11">
    <source>
        <dbReference type="Proteomes" id="UP000275846"/>
    </source>
</evidence>
<keyword evidence="11" id="KW-1185">Reference proteome</keyword>
<dbReference type="FunFam" id="2.40.30.10:FF:000021">
    <property type="entry name" value="NADH-cytochrome b5 reductase"/>
    <property type="match status" value="1"/>
</dbReference>
<keyword evidence="5 7" id="KW-0520">NAD</keyword>
<dbReference type="STRING" id="70667.A0A183SWL0"/>
<keyword evidence="2 6" id="KW-0285">Flavoprotein</keyword>
<dbReference type="Proteomes" id="UP000275846">
    <property type="component" value="Unassembled WGS sequence"/>
</dbReference>
<proteinExistence type="inferred from homology"/>
<organism evidence="12">
    <name type="scientific">Schistocephalus solidus</name>
    <name type="common">Tapeworm</name>
    <dbReference type="NCBI Taxonomy" id="70667"/>
    <lineage>
        <taxon>Eukaryota</taxon>
        <taxon>Metazoa</taxon>
        <taxon>Spiralia</taxon>
        <taxon>Lophotrochozoa</taxon>
        <taxon>Platyhelminthes</taxon>
        <taxon>Cestoda</taxon>
        <taxon>Eucestoda</taxon>
        <taxon>Diphyllobothriidea</taxon>
        <taxon>Diphyllobothriidae</taxon>
        <taxon>Schistocephalus</taxon>
    </lineage>
</organism>
<dbReference type="Gene3D" id="3.40.50.80">
    <property type="entry name" value="Nucleotide-binding domain of ferredoxin-NADP reductase (FNR) module"/>
    <property type="match status" value="1"/>
</dbReference>
<feature type="domain" description="FAD-binding FR-type" evidence="9">
    <location>
        <begin position="39"/>
        <end position="151"/>
    </location>
</feature>
<evidence type="ECO:0000256" key="5">
    <source>
        <dbReference type="ARBA" id="ARBA00023027"/>
    </source>
</evidence>
<dbReference type="SUPFAM" id="SSF52343">
    <property type="entry name" value="Ferredoxin reductase-like, C-terminal NADP-linked domain"/>
    <property type="match status" value="1"/>
</dbReference>
<dbReference type="Gene3D" id="2.40.30.10">
    <property type="entry name" value="Translation factors"/>
    <property type="match status" value="1"/>
</dbReference>
<evidence type="ECO:0000313" key="12">
    <source>
        <dbReference type="WBParaSite" id="SSLN_0000894301-mRNA-1"/>
    </source>
</evidence>
<gene>
    <name evidence="10" type="ORF">SSLN_LOCUS8608</name>
</gene>
<feature type="binding site" evidence="6">
    <location>
        <position position="110"/>
    </location>
    <ligand>
        <name>FAD</name>
        <dbReference type="ChEBI" id="CHEBI:57692"/>
    </ligand>
</feature>
<feature type="binding site" evidence="6">
    <location>
        <position position="93"/>
    </location>
    <ligand>
        <name>FAD</name>
        <dbReference type="ChEBI" id="CHEBI:57692"/>
    </ligand>
</feature>
<dbReference type="FunFam" id="3.40.50.80:FF:000009">
    <property type="entry name" value="NADH-cytochrome b5 reductase"/>
    <property type="match status" value="1"/>
</dbReference>
<dbReference type="GO" id="GO:0090524">
    <property type="term" value="F:cytochrome-b5 reductase activity, acting on NADH"/>
    <property type="evidence" value="ECO:0007669"/>
    <property type="project" value="UniProtKB-EC"/>
</dbReference>
<keyword evidence="8" id="KW-1133">Transmembrane helix</keyword>
<accession>A0A183SWL0</accession>
<feature type="binding site" evidence="6">
    <location>
        <position position="91"/>
    </location>
    <ligand>
        <name>FAD</name>
        <dbReference type="ChEBI" id="CHEBI:57692"/>
    </ligand>
</feature>
<feature type="binding site" evidence="6">
    <location>
        <position position="126"/>
    </location>
    <ligand>
        <name>FAD</name>
        <dbReference type="ChEBI" id="CHEBI:57692"/>
    </ligand>
</feature>
<dbReference type="CDD" id="cd06183">
    <property type="entry name" value="cyt_b5_reduct_like"/>
    <property type="match status" value="1"/>
</dbReference>
<dbReference type="Pfam" id="PF00970">
    <property type="entry name" value="FAD_binding_6"/>
    <property type="match status" value="1"/>
</dbReference>
<dbReference type="WBParaSite" id="SSLN_0000894301-mRNA-1">
    <property type="protein sequence ID" value="SSLN_0000894301-mRNA-1"/>
    <property type="gene ID" value="SSLN_0000894301"/>
</dbReference>
<dbReference type="PANTHER" id="PTHR19370">
    <property type="entry name" value="NADH-CYTOCHROME B5 REDUCTASE"/>
    <property type="match status" value="1"/>
</dbReference>
<dbReference type="InterPro" id="IPR008333">
    <property type="entry name" value="Cbr1-like_FAD-bd_dom"/>
</dbReference>
<evidence type="ECO:0000256" key="6">
    <source>
        <dbReference type="PIRSR" id="PIRSR601834-1"/>
    </source>
</evidence>
<evidence type="ECO:0000259" key="9">
    <source>
        <dbReference type="PROSITE" id="PS51384"/>
    </source>
</evidence>
<reference evidence="10 11" key="2">
    <citation type="submission" date="2018-11" db="EMBL/GenBank/DDBJ databases">
        <authorList>
            <consortium name="Pathogen Informatics"/>
        </authorList>
    </citation>
    <scope>NUCLEOTIDE SEQUENCE [LARGE SCALE GENOMIC DNA]</scope>
    <source>
        <strain evidence="10 11">NST_G2</strain>
    </source>
</reference>
<dbReference type="PRINTS" id="PR00406">
    <property type="entry name" value="CYTB5RDTASE"/>
</dbReference>
<feature type="transmembrane region" description="Helical" evidence="8">
    <location>
        <begin position="6"/>
        <end position="27"/>
    </location>
</feature>
<dbReference type="InterPro" id="IPR017927">
    <property type="entry name" value="FAD-bd_FR_type"/>
</dbReference>
<evidence type="ECO:0000256" key="7">
    <source>
        <dbReference type="RuleBase" id="RU361226"/>
    </source>
</evidence>
<dbReference type="SUPFAM" id="SSF63380">
    <property type="entry name" value="Riboflavin synthase domain-like"/>
    <property type="match status" value="1"/>
</dbReference>
<dbReference type="EC" id="1.6.2.2" evidence="7"/>
<dbReference type="InterPro" id="IPR001834">
    <property type="entry name" value="CBR-like"/>
</dbReference>
<evidence type="ECO:0000256" key="8">
    <source>
        <dbReference type="SAM" id="Phobius"/>
    </source>
</evidence>
<dbReference type="InterPro" id="IPR001433">
    <property type="entry name" value="OxRdtase_FAD/NAD-bd"/>
</dbReference>
<dbReference type="GO" id="GO:0071949">
    <property type="term" value="F:FAD binding"/>
    <property type="evidence" value="ECO:0007669"/>
    <property type="project" value="TreeGrafter"/>
</dbReference>
<feature type="binding site" evidence="6">
    <location>
        <position position="181"/>
    </location>
    <ligand>
        <name>FAD</name>
        <dbReference type="ChEBI" id="CHEBI:57692"/>
    </ligand>
</feature>
<keyword evidence="8" id="KW-0472">Membrane</keyword>
<feature type="binding site" evidence="6">
    <location>
        <position position="108"/>
    </location>
    <ligand>
        <name>FAD</name>
        <dbReference type="ChEBI" id="CHEBI:57692"/>
    </ligand>
</feature>
<dbReference type="AlphaFoldDB" id="A0A183SWL0"/>
<keyword evidence="3 6" id="KW-0274">FAD</keyword>
<evidence type="ECO:0000256" key="4">
    <source>
        <dbReference type="ARBA" id="ARBA00023002"/>
    </source>
</evidence>
<keyword evidence="8" id="KW-0812">Transmembrane</keyword>
<dbReference type="PRINTS" id="PR00371">
    <property type="entry name" value="FPNCR"/>
</dbReference>